<dbReference type="GO" id="GO:0020037">
    <property type="term" value="F:heme binding"/>
    <property type="evidence" value="ECO:0007669"/>
    <property type="project" value="InterPro"/>
</dbReference>
<feature type="binding site" description="axial binding residue" evidence="12">
    <location>
        <position position="471"/>
    </location>
    <ligand>
        <name>heme</name>
        <dbReference type="ChEBI" id="CHEBI:30413"/>
    </ligand>
    <ligandPart>
        <name>Fe</name>
        <dbReference type="ChEBI" id="CHEBI:18248"/>
    </ligandPart>
</feature>
<evidence type="ECO:0000256" key="1">
    <source>
        <dbReference type="ARBA" id="ARBA00001971"/>
    </source>
</evidence>
<dbReference type="InterPro" id="IPR050651">
    <property type="entry name" value="Plant_Cytochrome_P450_Monoox"/>
</dbReference>
<dbReference type="RefSeq" id="XP_014501407.1">
    <property type="nucleotide sequence ID" value="XM_014645921.2"/>
</dbReference>
<reference evidence="15" key="1">
    <citation type="journal article" date="2014" name="Nat. Commun.">
        <title>Genome sequence of mungbean and insights into evolution within Vigna species.</title>
        <authorList>
            <person name="Kang Y.J."/>
            <person name="Kim S.K."/>
            <person name="Kim M.Y."/>
            <person name="Lestari P."/>
            <person name="Kim K.H."/>
            <person name="Ha B.K."/>
            <person name="Jun T.H."/>
            <person name="Hwang W.J."/>
            <person name="Lee T."/>
            <person name="Lee J."/>
            <person name="Shim S."/>
            <person name="Yoon M.Y."/>
            <person name="Jang Y.E."/>
            <person name="Han K.S."/>
            <person name="Taeprayoon P."/>
            <person name="Yoon N."/>
            <person name="Somta P."/>
            <person name="Tanya P."/>
            <person name="Kim K.S."/>
            <person name="Gwag J.G."/>
            <person name="Moon J.K."/>
            <person name="Lee Y.H."/>
            <person name="Park B.S."/>
            <person name="Bombarely A."/>
            <person name="Doyle J.J."/>
            <person name="Jackson S.A."/>
            <person name="Schafleitner R."/>
            <person name="Srinives P."/>
            <person name="Varshney R.K."/>
            <person name="Lee S.H."/>
        </authorList>
    </citation>
    <scope>NUCLEOTIDE SEQUENCE [LARGE SCALE GENOMIC DNA]</scope>
    <source>
        <strain evidence="15">cv. VC1973A</strain>
    </source>
</reference>
<dbReference type="FunFam" id="1.10.630.10:FF:000026">
    <property type="entry name" value="Cytochrome P450 82C4"/>
    <property type="match status" value="1"/>
</dbReference>
<evidence type="ECO:0000313" key="15">
    <source>
        <dbReference type="Proteomes" id="UP000087766"/>
    </source>
</evidence>
<dbReference type="PROSITE" id="PS00086">
    <property type="entry name" value="CYTOCHROME_P450"/>
    <property type="match status" value="1"/>
</dbReference>
<evidence type="ECO:0000256" key="10">
    <source>
        <dbReference type="ARBA" id="ARBA00023033"/>
    </source>
</evidence>
<dbReference type="PRINTS" id="PR00463">
    <property type="entry name" value="EP450I"/>
</dbReference>
<dbReference type="Proteomes" id="UP000087766">
    <property type="component" value="Chromosome 5"/>
</dbReference>
<keyword evidence="11 14" id="KW-0472">Membrane</keyword>
<dbReference type="GeneID" id="106762169"/>
<dbReference type="PRINTS" id="PR00385">
    <property type="entry name" value="P450"/>
</dbReference>
<comment type="cofactor">
    <cofactor evidence="1 12">
        <name>heme</name>
        <dbReference type="ChEBI" id="CHEBI:30413"/>
    </cofactor>
</comment>
<evidence type="ECO:0000256" key="4">
    <source>
        <dbReference type="ARBA" id="ARBA00022617"/>
    </source>
</evidence>
<dbReference type="Gene3D" id="1.10.630.10">
    <property type="entry name" value="Cytochrome P450"/>
    <property type="match status" value="1"/>
</dbReference>
<dbReference type="AlphaFoldDB" id="A0A1S3U5W1"/>
<accession>A0A1S3U5W1</accession>
<keyword evidence="7 14" id="KW-1133">Transmembrane helix</keyword>
<comment type="similarity">
    <text evidence="3 13">Belongs to the cytochrome P450 family.</text>
</comment>
<evidence type="ECO:0000256" key="9">
    <source>
        <dbReference type="ARBA" id="ARBA00023004"/>
    </source>
</evidence>
<evidence type="ECO:0000256" key="12">
    <source>
        <dbReference type="PIRSR" id="PIRSR602401-1"/>
    </source>
</evidence>
<organism evidence="15 16">
    <name type="scientific">Vigna radiata var. radiata</name>
    <name type="common">Mung bean</name>
    <name type="synonym">Phaseolus aureus</name>
    <dbReference type="NCBI Taxonomy" id="3916"/>
    <lineage>
        <taxon>Eukaryota</taxon>
        <taxon>Viridiplantae</taxon>
        <taxon>Streptophyta</taxon>
        <taxon>Embryophyta</taxon>
        <taxon>Tracheophyta</taxon>
        <taxon>Spermatophyta</taxon>
        <taxon>Magnoliopsida</taxon>
        <taxon>eudicotyledons</taxon>
        <taxon>Gunneridae</taxon>
        <taxon>Pentapetalae</taxon>
        <taxon>rosids</taxon>
        <taxon>fabids</taxon>
        <taxon>Fabales</taxon>
        <taxon>Fabaceae</taxon>
        <taxon>Papilionoideae</taxon>
        <taxon>50 kb inversion clade</taxon>
        <taxon>NPAAA clade</taxon>
        <taxon>indigoferoid/millettioid clade</taxon>
        <taxon>Phaseoleae</taxon>
        <taxon>Vigna</taxon>
    </lineage>
</organism>
<evidence type="ECO:0000256" key="2">
    <source>
        <dbReference type="ARBA" id="ARBA00004370"/>
    </source>
</evidence>
<dbReference type="InterPro" id="IPR002401">
    <property type="entry name" value="Cyt_P450_E_grp-I"/>
</dbReference>
<dbReference type="InterPro" id="IPR017972">
    <property type="entry name" value="Cyt_P450_CS"/>
</dbReference>
<evidence type="ECO:0000256" key="13">
    <source>
        <dbReference type="RuleBase" id="RU000461"/>
    </source>
</evidence>
<keyword evidence="9 12" id="KW-0408">Iron</keyword>
<evidence type="ECO:0000313" key="16">
    <source>
        <dbReference type="RefSeq" id="XP_014501407.1"/>
    </source>
</evidence>
<dbReference type="InterPro" id="IPR001128">
    <property type="entry name" value="Cyt_P450"/>
</dbReference>
<sequence length="530" mass="60461">MFNMLYQENSLSKNTVPLTVSFFCLFLFLFILLSISRKLKNHSAATRKAPPEASGAWPLIGHLHLLRASKLPHDTLGNMADKYGPIFSLRLGAHKTLVVSDWEMAKQCFTVNDRAFANRPKSMSFEVLGYNSSLIGFIPYGSYWRQMRKISMLELLCSRRIDALKPVMEAEVKAAMRESYNLWLKKKNGFSEMNRWFGNIALNIMFQTVVGKRFFSDGDVNEENERLRKAFRDLFDLSGSLAVSDCLPYLRWLDLDGKERKMKRTAKEIDGFIQIWLEEHKRNRDCGSGERKQSQDLMDVLLGLVEEGEEFDGHDSDTSIKAMCLSLIMAGSHTTTKTLVWALFLLLNDREILQEAIKELDIEIGNKRMVEVSDLKKLKYLESIIKETLRLYPPTPLNLPHESMENCTVGGYHVASGTRLLTNLSKLQRDPSLYENPLEFCPERFLTIHKEVDVKGQHFELIPFGAGRRMCPGISFGLQAMQLILATLLHGFDIVTNGGGPVDTVEQNIRAFPLQVILTPRLTSYIYDQI</sequence>
<proteinExistence type="inferred from homology"/>
<evidence type="ECO:0000256" key="7">
    <source>
        <dbReference type="ARBA" id="ARBA00022989"/>
    </source>
</evidence>
<protein>
    <submittedName>
        <fullName evidence="16">Cytochrome P450 CYP82D47</fullName>
    </submittedName>
</protein>
<dbReference type="GO" id="GO:0004497">
    <property type="term" value="F:monooxygenase activity"/>
    <property type="evidence" value="ECO:0007669"/>
    <property type="project" value="UniProtKB-KW"/>
</dbReference>
<dbReference type="GO" id="GO:0016705">
    <property type="term" value="F:oxidoreductase activity, acting on paired donors, with incorporation or reduction of molecular oxygen"/>
    <property type="evidence" value="ECO:0007669"/>
    <property type="project" value="InterPro"/>
</dbReference>
<gene>
    <name evidence="16" type="primary">LOC106762169</name>
</gene>
<evidence type="ECO:0000256" key="14">
    <source>
        <dbReference type="SAM" id="Phobius"/>
    </source>
</evidence>
<comment type="subcellular location">
    <subcellularLocation>
        <location evidence="2">Membrane</location>
    </subcellularLocation>
</comment>
<keyword evidence="10 13" id="KW-0503">Monooxygenase</keyword>
<name>A0A1S3U5W1_VIGRR</name>
<keyword evidence="5 14" id="KW-0812">Transmembrane</keyword>
<dbReference type="GO" id="GO:0016020">
    <property type="term" value="C:membrane"/>
    <property type="evidence" value="ECO:0007669"/>
    <property type="project" value="UniProtKB-SubCell"/>
</dbReference>
<dbReference type="PANTHER" id="PTHR47947">
    <property type="entry name" value="CYTOCHROME P450 82C3-RELATED"/>
    <property type="match status" value="1"/>
</dbReference>
<dbReference type="InterPro" id="IPR036396">
    <property type="entry name" value="Cyt_P450_sf"/>
</dbReference>
<dbReference type="SUPFAM" id="SSF48264">
    <property type="entry name" value="Cytochrome P450"/>
    <property type="match status" value="1"/>
</dbReference>
<dbReference type="PANTHER" id="PTHR47947:SF26">
    <property type="entry name" value="CYTOCHROME P450"/>
    <property type="match status" value="1"/>
</dbReference>
<evidence type="ECO:0000256" key="3">
    <source>
        <dbReference type="ARBA" id="ARBA00010617"/>
    </source>
</evidence>
<keyword evidence="15" id="KW-1185">Reference proteome</keyword>
<evidence type="ECO:0000256" key="8">
    <source>
        <dbReference type="ARBA" id="ARBA00023002"/>
    </source>
</evidence>
<evidence type="ECO:0000256" key="11">
    <source>
        <dbReference type="ARBA" id="ARBA00023136"/>
    </source>
</evidence>
<reference evidence="16" key="2">
    <citation type="submission" date="2025-08" db="UniProtKB">
        <authorList>
            <consortium name="RefSeq"/>
        </authorList>
    </citation>
    <scope>IDENTIFICATION</scope>
    <source>
        <tissue evidence="16">Leaf</tissue>
    </source>
</reference>
<dbReference type="Pfam" id="PF00067">
    <property type="entry name" value="p450"/>
    <property type="match status" value="1"/>
</dbReference>
<dbReference type="KEGG" id="vra:106762169"/>
<evidence type="ECO:0000256" key="5">
    <source>
        <dbReference type="ARBA" id="ARBA00022692"/>
    </source>
</evidence>
<dbReference type="OrthoDB" id="2789670at2759"/>
<feature type="transmembrane region" description="Helical" evidence="14">
    <location>
        <begin position="15"/>
        <end position="35"/>
    </location>
</feature>
<evidence type="ECO:0000256" key="6">
    <source>
        <dbReference type="ARBA" id="ARBA00022723"/>
    </source>
</evidence>
<keyword evidence="6 12" id="KW-0479">Metal-binding</keyword>
<dbReference type="GO" id="GO:0005506">
    <property type="term" value="F:iron ion binding"/>
    <property type="evidence" value="ECO:0007669"/>
    <property type="project" value="InterPro"/>
</dbReference>
<keyword evidence="8 13" id="KW-0560">Oxidoreductase</keyword>
<keyword evidence="4 12" id="KW-0349">Heme</keyword>